<dbReference type="KEGG" id="csr:Cspa_c11820"/>
<keyword evidence="4" id="KW-1185">Reference proteome</keyword>
<dbReference type="EMBL" id="CP004121">
    <property type="protein sequence ID" value="AGF54958.1"/>
    <property type="molecule type" value="Genomic_DNA"/>
</dbReference>
<dbReference type="STRING" id="36745.CLSAP_11890"/>
<keyword evidence="3" id="KW-0808">Transferase</keyword>
<dbReference type="InterPro" id="IPR001296">
    <property type="entry name" value="Glyco_trans_1"/>
</dbReference>
<dbReference type="OrthoDB" id="9806653at2"/>
<gene>
    <name evidence="3" type="ORF">Cspa_c11820</name>
</gene>
<feature type="domain" description="Glycosyltransferase subfamily 4-like N-terminal" evidence="2">
    <location>
        <begin position="12"/>
        <end position="163"/>
    </location>
</feature>
<protein>
    <submittedName>
        <fullName evidence="3">Glycosyl transferase, group 1</fullName>
    </submittedName>
</protein>
<feature type="domain" description="Glycosyl transferase family 1" evidence="1">
    <location>
        <begin position="176"/>
        <end position="330"/>
    </location>
</feature>
<dbReference type="AlphaFoldDB" id="M1MF00"/>
<name>M1MF00_9CLOT</name>
<evidence type="ECO:0000313" key="4">
    <source>
        <dbReference type="Proteomes" id="UP000011728"/>
    </source>
</evidence>
<dbReference type="GO" id="GO:0016757">
    <property type="term" value="F:glycosyltransferase activity"/>
    <property type="evidence" value="ECO:0007669"/>
    <property type="project" value="InterPro"/>
</dbReference>
<dbReference type="SUPFAM" id="SSF53756">
    <property type="entry name" value="UDP-Glycosyltransferase/glycogen phosphorylase"/>
    <property type="match status" value="1"/>
</dbReference>
<sequence length="364" mass="41699">MNILYINRGMGVGGVEKCIIELTRLFMNDNKIVVASMGGELVKELMDMGIKHYKIINTDSKNILDILRNVKIINKIVKEEKINIIHSHHRMTTLLAKVVSKITKVPIIHTQHLCIDDKFKFTKMTLEGVSIITVSNGAKEALVNKCDLDEGRITTIYNTVNIENANEEIDKILLKLKAENRFVIAQISRLVDYKGVYDFLSIAKSINEEGSNIRFILIGDGEEKENIRNFIKKNALDDFVFILGNKDNVINQLKYINLVLLCSYIEGLPLTPLEAFSQGVPVIATNIPGTKEEIENGINGYLVEMKDIDGFKEKIMNIYQNKEKYIIMKKRCVEIFNRKFNSEIYFNSYLDVYKANLKNSRFMK</sequence>
<dbReference type="InterPro" id="IPR028098">
    <property type="entry name" value="Glyco_trans_4-like_N"/>
</dbReference>
<evidence type="ECO:0000313" key="3">
    <source>
        <dbReference type="EMBL" id="AGF54958.1"/>
    </source>
</evidence>
<dbReference type="Pfam" id="PF00534">
    <property type="entry name" value="Glycos_transf_1"/>
    <property type="match status" value="1"/>
</dbReference>
<organism evidence="3 4">
    <name type="scientific">Clostridium saccharoperbutylacetonicum N1-4(HMT)</name>
    <dbReference type="NCBI Taxonomy" id="931276"/>
    <lineage>
        <taxon>Bacteria</taxon>
        <taxon>Bacillati</taxon>
        <taxon>Bacillota</taxon>
        <taxon>Clostridia</taxon>
        <taxon>Eubacteriales</taxon>
        <taxon>Clostridiaceae</taxon>
        <taxon>Clostridium</taxon>
    </lineage>
</organism>
<dbReference type="PANTHER" id="PTHR12526">
    <property type="entry name" value="GLYCOSYLTRANSFERASE"/>
    <property type="match status" value="1"/>
</dbReference>
<dbReference type="PANTHER" id="PTHR12526:SF630">
    <property type="entry name" value="GLYCOSYLTRANSFERASE"/>
    <property type="match status" value="1"/>
</dbReference>
<evidence type="ECO:0000259" key="2">
    <source>
        <dbReference type="Pfam" id="PF13439"/>
    </source>
</evidence>
<dbReference type="HOGENOM" id="CLU_009583_0_4_9"/>
<dbReference type="Proteomes" id="UP000011728">
    <property type="component" value="Chromosome"/>
</dbReference>
<proteinExistence type="predicted"/>
<dbReference type="eggNOG" id="COG0297">
    <property type="taxonomic scope" value="Bacteria"/>
</dbReference>
<dbReference type="PATRIC" id="fig|931276.5.peg.1139"/>
<dbReference type="Pfam" id="PF13439">
    <property type="entry name" value="Glyco_transf_4"/>
    <property type="match status" value="1"/>
</dbReference>
<accession>M1MF00</accession>
<evidence type="ECO:0000259" key="1">
    <source>
        <dbReference type="Pfam" id="PF00534"/>
    </source>
</evidence>
<dbReference type="Gene3D" id="3.40.50.2000">
    <property type="entry name" value="Glycogen Phosphorylase B"/>
    <property type="match status" value="2"/>
</dbReference>
<dbReference type="RefSeq" id="WP_015391283.1">
    <property type="nucleotide sequence ID" value="NC_020291.1"/>
</dbReference>
<reference evidence="3 4" key="1">
    <citation type="submission" date="2013-02" db="EMBL/GenBank/DDBJ databases">
        <title>Genome sequence of Clostridium saccharoperbutylacetonicum N1-4(HMT).</title>
        <authorList>
            <person name="Poehlein A."/>
            <person name="Daniel R."/>
        </authorList>
    </citation>
    <scope>NUCLEOTIDE SEQUENCE [LARGE SCALE GENOMIC DNA]</scope>
    <source>
        <strain evidence="4">N1-4(HMT)</strain>
    </source>
</reference>